<keyword evidence="4" id="KW-1185">Reference proteome</keyword>
<dbReference type="EMBL" id="CAMXCT030006767">
    <property type="protein sequence ID" value="CAL4807025.1"/>
    <property type="molecule type" value="Genomic_DNA"/>
</dbReference>
<reference evidence="3 4" key="2">
    <citation type="submission" date="2024-05" db="EMBL/GenBank/DDBJ databases">
        <authorList>
            <person name="Chen Y."/>
            <person name="Shah S."/>
            <person name="Dougan E. K."/>
            <person name="Thang M."/>
            <person name="Chan C."/>
        </authorList>
    </citation>
    <scope>NUCLEOTIDE SEQUENCE [LARGE SCALE GENOMIC DNA]</scope>
</reference>
<reference evidence="2" key="1">
    <citation type="submission" date="2022-10" db="EMBL/GenBank/DDBJ databases">
        <authorList>
            <person name="Chen Y."/>
            <person name="Dougan E. K."/>
            <person name="Chan C."/>
            <person name="Rhodes N."/>
            <person name="Thang M."/>
        </authorList>
    </citation>
    <scope>NUCLEOTIDE SEQUENCE</scope>
</reference>
<comment type="caution">
    <text evidence="2">The sequence shown here is derived from an EMBL/GenBank/DDBJ whole genome shotgun (WGS) entry which is preliminary data.</text>
</comment>
<protein>
    <submittedName>
        <fullName evidence="2">Uncharacterized protein</fullName>
    </submittedName>
</protein>
<name>A0A9P1GRJ8_9DINO</name>
<evidence type="ECO:0000313" key="2">
    <source>
        <dbReference type="EMBL" id="CAI4019713.1"/>
    </source>
</evidence>
<gene>
    <name evidence="2" type="ORF">C1SCF055_LOCUS44197</name>
</gene>
<evidence type="ECO:0000256" key="1">
    <source>
        <dbReference type="SAM" id="MobiDB-lite"/>
    </source>
</evidence>
<accession>A0A9P1GRJ8</accession>
<dbReference type="Proteomes" id="UP001152797">
    <property type="component" value="Unassembled WGS sequence"/>
</dbReference>
<feature type="region of interest" description="Disordered" evidence="1">
    <location>
        <begin position="243"/>
        <end position="316"/>
    </location>
</feature>
<organism evidence="2">
    <name type="scientific">Cladocopium goreaui</name>
    <dbReference type="NCBI Taxonomy" id="2562237"/>
    <lineage>
        <taxon>Eukaryota</taxon>
        <taxon>Sar</taxon>
        <taxon>Alveolata</taxon>
        <taxon>Dinophyceae</taxon>
        <taxon>Suessiales</taxon>
        <taxon>Symbiodiniaceae</taxon>
        <taxon>Cladocopium</taxon>
    </lineage>
</organism>
<evidence type="ECO:0000313" key="4">
    <source>
        <dbReference type="Proteomes" id="UP001152797"/>
    </source>
</evidence>
<sequence>MRTLKQLLADPDLAQKYADAFGEEPELLDAKFSFIQAHSEGLFKNADATLRDCDLNTQVTPHIARLSEQVLSDGIMLFFQQQKMIPLGISMDCVGALAGKMACGLRKCVTKFKRTLKDAPQTSKLKNLTNLKQRLQKLPPQLDHAECDSQVSADSVEMLLDAAVPGNPEGVLEKAAAAKPKLDWATLTAKCKAFRDAKAAASQQDRPVATPARSKHMLPAHVLDSLKQTAEEAKCLVPFSTVKDDAQDMGGSTEEALPKPAPKRKAKKTTAKGKKNSKKKGGDDVGPEEEAALAVPLSDGLSAAAVPGDQEEDTTYVPGDFQKKRMEFIRAKRAADSSLSFRQASDLWMGSSERAGYSGVELDRSNHNSRAFDFLTDAGFEQNIFTLGIWGGAYATNRSTTTPKRHWLWSNDEQLLSELGLAAGHLTAADLSSMEGDPLVKRRKKEDGSTSWSGIKERLHESQCGPEFLARLCGFLLGAPQLLLDKGLP</sequence>
<feature type="compositionally biased region" description="Basic residues" evidence="1">
    <location>
        <begin position="261"/>
        <end position="279"/>
    </location>
</feature>
<dbReference type="AlphaFoldDB" id="A0A9P1GRJ8"/>
<evidence type="ECO:0000313" key="3">
    <source>
        <dbReference type="EMBL" id="CAL4807025.1"/>
    </source>
</evidence>
<dbReference type="EMBL" id="CAMXCT020006767">
    <property type="protein sequence ID" value="CAL1173088.1"/>
    <property type="molecule type" value="Genomic_DNA"/>
</dbReference>
<proteinExistence type="predicted"/>
<dbReference type="EMBL" id="CAMXCT010006767">
    <property type="protein sequence ID" value="CAI4019713.1"/>
    <property type="molecule type" value="Genomic_DNA"/>
</dbReference>